<dbReference type="SUPFAM" id="SSF81383">
    <property type="entry name" value="F-box domain"/>
    <property type="match status" value="1"/>
</dbReference>
<dbReference type="EMBL" id="OZ075119">
    <property type="protein sequence ID" value="CAL5093109.1"/>
    <property type="molecule type" value="Genomic_DNA"/>
</dbReference>
<name>A0ABC9GEC3_9POAL</name>
<keyword evidence="4" id="KW-1185">Reference proteome</keyword>
<evidence type="ECO:0000313" key="3">
    <source>
        <dbReference type="EMBL" id="CAL5093109.1"/>
    </source>
</evidence>
<dbReference type="AlphaFoldDB" id="A0ABC9GEC3"/>
<dbReference type="InterPro" id="IPR036047">
    <property type="entry name" value="F-box-like_dom_sf"/>
</dbReference>
<dbReference type="Pfam" id="PF12937">
    <property type="entry name" value="F-box-like"/>
    <property type="match status" value="1"/>
</dbReference>
<feature type="region of interest" description="Disordered" evidence="1">
    <location>
        <begin position="1"/>
        <end position="28"/>
    </location>
</feature>
<dbReference type="PANTHER" id="PTHR31264">
    <property type="entry name" value="OS07G0554500 PROTEIN-RELATED"/>
    <property type="match status" value="1"/>
</dbReference>
<accession>A0ABC9GEC3</accession>
<protein>
    <recommendedName>
        <fullName evidence="2">F-box domain-containing protein</fullName>
    </recommendedName>
</protein>
<organism evidence="3 4">
    <name type="scientific">Urochloa decumbens</name>
    <dbReference type="NCBI Taxonomy" id="240449"/>
    <lineage>
        <taxon>Eukaryota</taxon>
        <taxon>Viridiplantae</taxon>
        <taxon>Streptophyta</taxon>
        <taxon>Embryophyta</taxon>
        <taxon>Tracheophyta</taxon>
        <taxon>Spermatophyta</taxon>
        <taxon>Magnoliopsida</taxon>
        <taxon>Liliopsida</taxon>
        <taxon>Poales</taxon>
        <taxon>Poaceae</taxon>
        <taxon>PACMAD clade</taxon>
        <taxon>Panicoideae</taxon>
        <taxon>Panicodae</taxon>
        <taxon>Paniceae</taxon>
        <taxon>Melinidinae</taxon>
        <taxon>Urochloa</taxon>
    </lineage>
</organism>
<sequence>MAAARRIPGAPAAEQSVPPDTVQHSTVESVPSLAPSMAAAQPVFPDEILEEIFVRLDAAADLARASAACSSFLSIVSARRFRSLHPPPVLGMLSSIGYDPADRSVTIDRGLLLLFGQPEVGACNVPQLELFLGRRRCYAHGCFFWVLGSERKLLMLDTQGMKFSTIDLPPKNVASRDDAIVEAGEGRLGLLTLGHSTIDLSCKIICRNNGVSTEGWQHYKTIPLPKEDSNGFNYHWSIMDAEGRYVSLMAMLFQVSRLEFFVLDLKTMLLERLCVPNRAIVAARFYASFPPPFAPPSL</sequence>
<dbReference type="PANTHER" id="PTHR31264:SF7">
    <property type="entry name" value="F-BOX DOMAIN CONTAINING PROTEIN, EXPRESSED"/>
    <property type="match status" value="1"/>
</dbReference>
<dbReference type="SMART" id="SM00256">
    <property type="entry name" value="FBOX"/>
    <property type="match status" value="1"/>
</dbReference>
<reference evidence="4" key="1">
    <citation type="submission" date="2024-06" db="EMBL/GenBank/DDBJ databases">
        <authorList>
            <person name="Ryan C."/>
        </authorList>
    </citation>
    <scope>NUCLEOTIDE SEQUENCE [LARGE SCALE GENOMIC DNA]</scope>
</reference>
<reference evidence="3 4" key="2">
    <citation type="submission" date="2024-10" db="EMBL/GenBank/DDBJ databases">
        <authorList>
            <person name="Ryan C."/>
        </authorList>
    </citation>
    <scope>NUCLEOTIDE SEQUENCE [LARGE SCALE GENOMIC DNA]</scope>
</reference>
<feature type="compositionally biased region" description="Low complexity" evidence="1">
    <location>
        <begin position="1"/>
        <end position="13"/>
    </location>
</feature>
<evidence type="ECO:0000259" key="2">
    <source>
        <dbReference type="SMART" id="SM00256"/>
    </source>
</evidence>
<feature type="domain" description="F-box" evidence="2">
    <location>
        <begin position="44"/>
        <end position="85"/>
    </location>
</feature>
<evidence type="ECO:0000313" key="4">
    <source>
        <dbReference type="Proteomes" id="UP001497457"/>
    </source>
</evidence>
<gene>
    <name evidence="3" type="ORF">URODEC1_LOCUS115226</name>
</gene>
<dbReference type="InterPro" id="IPR001810">
    <property type="entry name" value="F-box_dom"/>
</dbReference>
<dbReference type="Proteomes" id="UP001497457">
    <property type="component" value="Chromosome 9rd"/>
</dbReference>
<evidence type="ECO:0000256" key="1">
    <source>
        <dbReference type="SAM" id="MobiDB-lite"/>
    </source>
</evidence>
<proteinExistence type="predicted"/>